<dbReference type="SUPFAM" id="SSF51004">
    <property type="entry name" value="C-terminal (heme d1) domain of cytochrome cd1-nitrite reductase"/>
    <property type="match status" value="1"/>
</dbReference>
<gene>
    <name evidence="1" type="ORF">E6Q80_13675</name>
</gene>
<protein>
    <submittedName>
        <fullName evidence="1">Uncharacterized protein</fullName>
    </submittedName>
</protein>
<dbReference type="AlphaFoldDB" id="A0A5C7SHV2"/>
<sequence length="36" mass="4128">VIYDDKTLKVKKVITDPAIVTPTGKFNVYNTMHDVY</sequence>
<reference evidence="1 2" key="1">
    <citation type="submission" date="2018-09" db="EMBL/GenBank/DDBJ databases">
        <title>Metagenome Assembled Genomes from an Advanced Water Purification Facility.</title>
        <authorList>
            <person name="Stamps B.W."/>
            <person name="Spear J.R."/>
        </authorList>
    </citation>
    <scope>NUCLEOTIDE SEQUENCE [LARGE SCALE GENOMIC DNA]</scope>
    <source>
        <strain evidence="1">Bin_27_1</strain>
    </source>
</reference>
<evidence type="ECO:0000313" key="2">
    <source>
        <dbReference type="Proteomes" id="UP000321192"/>
    </source>
</evidence>
<evidence type="ECO:0000313" key="1">
    <source>
        <dbReference type="EMBL" id="TXH83374.1"/>
    </source>
</evidence>
<dbReference type="Proteomes" id="UP000321192">
    <property type="component" value="Unassembled WGS sequence"/>
</dbReference>
<dbReference type="RefSeq" id="WP_276659378.1">
    <property type="nucleotide sequence ID" value="NZ_SSFD01000213.1"/>
</dbReference>
<comment type="caution">
    <text evidence="1">The sequence shown here is derived from an EMBL/GenBank/DDBJ whole genome shotgun (WGS) entry which is preliminary data.</text>
</comment>
<name>A0A5C7SHV2_THASP</name>
<dbReference type="Gene3D" id="2.140.10.20">
    <property type="entry name" value="C-terminal (heme d1) domain of cytochrome cd1-nitrite reductase"/>
    <property type="match status" value="1"/>
</dbReference>
<dbReference type="Pfam" id="PF02239">
    <property type="entry name" value="Cytochrom_D1"/>
    <property type="match status" value="1"/>
</dbReference>
<dbReference type="EMBL" id="SSFD01000213">
    <property type="protein sequence ID" value="TXH83374.1"/>
    <property type="molecule type" value="Genomic_DNA"/>
</dbReference>
<organism evidence="1 2">
    <name type="scientific">Thauera aminoaromatica</name>
    <dbReference type="NCBI Taxonomy" id="164330"/>
    <lineage>
        <taxon>Bacteria</taxon>
        <taxon>Pseudomonadati</taxon>
        <taxon>Pseudomonadota</taxon>
        <taxon>Betaproteobacteria</taxon>
        <taxon>Rhodocyclales</taxon>
        <taxon>Zoogloeaceae</taxon>
        <taxon>Thauera</taxon>
    </lineage>
</organism>
<dbReference type="InterPro" id="IPR003143">
    <property type="entry name" value="Cyt_cd1_C_sf"/>
</dbReference>
<dbReference type="InterPro" id="IPR011048">
    <property type="entry name" value="Haem_d1_sf"/>
</dbReference>
<accession>A0A5C7SHV2</accession>
<proteinExistence type="predicted"/>
<feature type="non-terminal residue" evidence="1">
    <location>
        <position position="1"/>
    </location>
</feature>